<keyword evidence="7" id="KW-0645">Protease</keyword>
<dbReference type="Proteomes" id="UP001185755">
    <property type="component" value="Unassembled WGS sequence"/>
</dbReference>
<evidence type="ECO:0000256" key="4">
    <source>
        <dbReference type="ARBA" id="ARBA00023136"/>
    </source>
</evidence>
<dbReference type="EMBL" id="JAWLJX010000017">
    <property type="protein sequence ID" value="MDV6264677.1"/>
    <property type="molecule type" value="Genomic_DNA"/>
</dbReference>
<dbReference type="InterPro" id="IPR022764">
    <property type="entry name" value="Peptidase_S54_rhomboid_dom"/>
</dbReference>
<dbReference type="Gene3D" id="1.20.1540.10">
    <property type="entry name" value="Rhomboid-like"/>
    <property type="match status" value="1"/>
</dbReference>
<gene>
    <name evidence="7" type="ORF">R3P96_25365</name>
</gene>
<accession>A0ABU4BKD8</accession>
<keyword evidence="4 5" id="KW-0472">Membrane</keyword>
<evidence type="ECO:0000259" key="6">
    <source>
        <dbReference type="Pfam" id="PF01694"/>
    </source>
</evidence>
<protein>
    <submittedName>
        <fullName evidence="7">Rhomboid family intramembrane serine protease</fullName>
        <ecNumber evidence="7">3.4.21.105</ecNumber>
    </submittedName>
</protein>
<feature type="transmembrane region" description="Helical" evidence="5">
    <location>
        <begin position="147"/>
        <end position="165"/>
    </location>
</feature>
<feature type="transmembrane region" description="Helical" evidence="5">
    <location>
        <begin position="120"/>
        <end position="140"/>
    </location>
</feature>
<reference evidence="7 8" key="1">
    <citation type="submission" date="2023-10" db="EMBL/GenBank/DDBJ databases">
        <title>Development of a sustainable strategy for remediation of hydrocarbon-contaminated territories based on the waste exchange concept.</title>
        <authorList>
            <person name="Krivoruchko A."/>
        </authorList>
    </citation>
    <scope>NUCLEOTIDE SEQUENCE [LARGE SCALE GENOMIC DNA]</scope>
    <source>
        <strain evidence="7 8">IEGM 1323</strain>
    </source>
</reference>
<feature type="transmembrane region" description="Helical" evidence="5">
    <location>
        <begin position="171"/>
        <end position="190"/>
    </location>
</feature>
<comment type="caution">
    <text evidence="7">The sequence shown here is derived from an EMBL/GenBank/DDBJ whole genome shotgun (WGS) entry which is preliminary data.</text>
</comment>
<keyword evidence="3 5" id="KW-1133">Transmembrane helix</keyword>
<name>A0ABU4BKD8_9NOCA</name>
<dbReference type="EC" id="3.4.21.105" evidence="7"/>
<keyword evidence="8" id="KW-1185">Reference proteome</keyword>
<dbReference type="Pfam" id="PF01694">
    <property type="entry name" value="Rhomboid"/>
    <property type="match status" value="1"/>
</dbReference>
<evidence type="ECO:0000313" key="8">
    <source>
        <dbReference type="Proteomes" id="UP001185755"/>
    </source>
</evidence>
<sequence>MSDIDKLPGERERPVWMQAAVFVGAFTALLWIIEIIDVASGSRLERNGIQARSVEGLWGILFAPVLHDDWQHLIANTVPILVLGFLVLLSGLARGLAATGIIWVVGGFGTWLTAGSYTNTIGASILIFGFIAYLLVRGFFTRKLGQLAIGVVVFAAYGSALWGVLPSDPNISWQGHLFGAVGGVIAARLLSADARADRARVKALDRPTLRP</sequence>
<evidence type="ECO:0000256" key="5">
    <source>
        <dbReference type="SAM" id="Phobius"/>
    </source>
</evidence>
<dbReference type="GO" id="GO:0006508">
    <property type="term" value="P:proteolysis"/>
    <property type="evidence" value="ECO:0007669"/>
    <property type="project" value="UniProtKB-KW"/>
</dbReference>
<dbReference type="InterPro" id="IPR035952">
    <property type="entry name" value="Rhomboid-like_sf"/>
</dbReference>
<feature type="transmembrane region" description="Helical" evidence="5">
    <location>
        <begin position="15"/>
        <end position="37"/>
    </location>
</feature>
<keyword evidence="7" id="KW-0378">Hydrolase</keyword>
<evidence type="ECO:0000256" key="2">
    <source>
        <dbReference type="ARBA" id="ARBA00022692"/>
    </source>
</evidence>
<evidence type="ECO:0000256" key="3">
    <source>
        <dbReference type="ARBA" id="ARBA00022989"/>
    </source>
</evidence>
<proteinExistence type="predicted"/>
<dbReference type="GO" id="GO:0008233">
    <property type="term" value="F:peptidase activity"/>
    <property type="evidence" value="ECO:0007669"/>
    <property type="project" value="UniProtKB-KW"/>
</dbReference>
<comment type="subcellular location">
    <subcellularLocation>
        <location evidence="1">Membrane</location>
        <topology evidence="1">Multi-pass membrane protein</topology>
    </subcellularLocation>
</comment>
<organism evidence="7 8">
    <name type="scientific">Rhodococcoides yunnanense</name>
    <dbReference type="NCBI Taxonomy" id="278209"/>
    <lineage>
        <taxon>Bacteria</taxon>
        <taxon>Bacillati</taxon>
        <taxon>Actinomycetota</taxon>
        <taxon>Actinomycetes</taxon>
        <taxon>Mycobacteriales</taxon>
        <taxon>Nocardiaceae</taxon>
        <taxon>Rhodococcoides</taxon>
    </lineage>
</organism>
<feature type="domain" description="Peptidase S54 rhomboid" evidence="6">
    <location>
        <begin position="56"/>
        <end position="191"/>
    </location>
</feature>
<keyword evidence="2 5" id="KW-0812">Transmembrane</keyword>
<evidence type="ECO:0000313" key="7">
    <source>
        <dbReference type="EMBL" id="MDV6264677.1"/>
    </source>
</evidence>
<evidence type="ECO:0000256" key="1">
    <source>
        <dbReference type="ARBA" id="ARBA00004141"/>
    </source>
</evidence>
<dbReference type="SUPFAM" id="SSF144091">
    <property type="entry name" value="Rhomboid-like"/>
    <property type="match status" value="1"/>
</dbReference>